<reference evidence="2" key="1">
    <citation type="submission" date="2025-08" db="UniProtKB">
        <authorList>
            <consortium name="RefSeq"/>
        </authorList>
    </citation>
    <scope>IDENTIFICATION</scope>
    <source>
        <tissue evidence="2">Young leaves</tissue>
    </source>
</reference>
<dbReference type="GeneID" id="120105332"/>
<evidence type="ECO:0000313" key="2">
    <source>
        <dbReference type="RefSeq" id="XP_038973620.1"/>
    </source>
</evidence>
<organism evidence="1 2">
    <name type="scientific">Phoenix dactylifera</name>
    <name type="common">Date palm</name>
    <dbReference type="NCBI Taxonomy" id="42345"/>
    <lineage>
        <taxon>Eukaryota</taxon>
        <taxon>Viridiplantae</taxon>
        <taxon>Streptophyta</taxon>
        <taxon>Embryophyta</taxon>
        <taxon>Tracheophyta</taxon>
        <taxon>Spermatophyta</taxon>
        <taxon>Magnoliopsida</taxon>
        <taxon>Liliopsida</taxon>
        <taxon>Arecaceae</taxon>
        <taxon>Coryphoideae</taxon>
        <taxon>Phoeniceae</taxon>
        <taxon>Phoenix</taxon>
    </lineage>
</organism>
<protein>
    <submittedName>
        <fullName evidence="2">Uncharacterized protein LOC120105332</fullName>
    </submittedName>
</protein>
<name>A0A8B8ZHI1_PHODC</name>
<dbReference type="Proteomes" id="UP000228380">
    <property type="component" value="Unplaced"/>
</dbReference>
<dbReference type="RefSeq" id="XP_038973620.1">
    <property type="nucleotide sequence ID" value="XM_039117692.1"/>
</dbReference>
<proteinExistence type="predicted"/>
<keyword evidence="1" id="KW-1185">Reference proteome</keyword>
<dbReference type="KEGG" id="pda:120105332"/>
<accession>A0A8B8ZHI1</accession>
<dbReference type="AlphaFoldDB" id="A0A8B8ZHI1"/>
<evidence type="ECO:0000313" key="1">
    <source>
        <dbReference type="Proteomes" id="UP000228380"/>
    </source>
</evidence>
<gene>
    <name evidence="2" type="primary">LOC120105332</name>
</gene>
<sequence>MWWIYGWMHGGFGGKHLYIFLNFIVKICIVLKFDVHIVFWQVWAVEHSNIILGRHRPPFMYPRLLRWSNAKFPRKVDVIAKVMKNLKKFQVIEKLEPREEELHLLSRGRPILEAPKEKSQFPSSSQSEGPTLESLHTRLKVAERYLFLVDKRVSRIEKVLRDNGLLVDDENVKHDTDFTEVSEEHTAVEAKDKGVVEKDEIQDSADEVEVIWATDVEGEKEVGPISSKYVSSLCRRVKFGARERKATEKAKAIAHFPNTYRRAKKKQKIASQGEGSRALAIKKEDLPTRPSKLLEPITTALMELRKSIPLDKETSPPIEVYKFVLFLKYSAYICNFVLPYHVLW</sequence>